<evidence type="ECO:0000256" key="1">
    <source>
        <dbReference type="SAM" id="Phobius"/>
    </source>
</evidence>
<keyword evidence="1" id="KW-0812">Transmembrane</keyword>
<accession>A0A2S2QVM3</accession>
<dbReference type="AlphaFoldDB" id="A0A2S2QVM3"/>
<dbReference type="EMBL" id="GGMS01012582">
    <property type="protein sequence ID" value="MBY81785.1"/>
    <property type="molecule type" value="Transcribed_RNA"/>
</dbReference>
<name>A0A2S2QVM3_9HEMI</name>
<evidence type="ECO:0000313" key="2">
    <source>
        <dbReference type="EMBL" id="MBY81785.1"/>
    </source>
</evidence>
<organism evidence="2">
    <name type="scientific">Sipha flava</name>
    <name type="common">yellow sugarcane aphid</name>
    <dbReference type="NCBI Taxonomy" id="143950"/>
    <lineage>
        <taxon>Eukaryota</taxon>
        <taxon>Metazoa</taxon>
        <taxon>Ecdysozoa</taxon>
        <taxon>Arthropoda</taxon>
        <taxon>Hexapoda</taxon>
        <taxon>Insecta</taxon>
        <taxon>Pterygota</taxon>
        <taxon>Neoptera</taxon>
        <taxon>Paraneoptera</taxon>
        <taxon>Hemiptera</taxon>
        <taxon>Sternorrhyncha</taxon>
        <taxon>Aphidomorpha</taxon>
        <taxon>Aphidoidea</taxon>
        <taxon>Aphididae</taxon>
        <taxon>Sipha</taxon>
    </lineage>
</organism>
<keyword evidence="1" id="KW-1133">Transmembrane helix</keyword>
<keyword evidence="1" id="KW-0472">Membrane</keyword>
<gene>
    <name evidence="2" type="ORF">g.100108</name>
</gene>
<proteinExistence type="predicted"/>
<sequence length="116" mass="13408">MAHVLGFVQNLQATDVNRVMRVLNYCYRNMSIRKPPFARRPDIHRTNTPLDAGEITFHCHRCTCRDDCFVPVRSGRRKKTFIVVIIIILIRAAVDGSCTGTSAWHMRKQTRFGDFI</sequence>
<protein>
    <submittedName>
        <fullName evidence="2">Uncharacterized protein</fullName>
    </submittedName>
</protein>
<reference evidence="2" key="1">
    <citation type="submission" date="2018-04" db="EMBL/GenBank/DDBJ databases">
        <title>Transcriptome assembly of Sipha flava.</title>
        <authorList>
            <person name="Scully E.D."/>
            <person name="Geib S.M."/>
            <person name="Palmer N.A."/>
            <person name="Koch K."/>
            <person name="Bradshaw J."/>
            <person name="Heng-Moss T."/>
            <person name="Sarath G."/>
        </authorList>
    </citation>
    <scope>NUCLEOTIDE SEQUENCE</scope>
</reference>
<feature type="transmembrane region" description="Helical" evidence="1">
    <location>
        <begin position="81"/>
        <end position="104"/>
    </location>
</feature>